<dbReference type="PANTHER" id="PTHR24388">
    <property type="entry name" value="ZINC FINGER PROTEIN"/>
    <property type="match status" value="1"/>
</dbReference>
<evidence type="ECO:0000259" key="9">
    <source>
        <dbReference type="PROSITE" id="PS50090"/>
    </source>
</evidence>
<evidence type="ECO:0000256" key="6">
    <source>
        <dbReference type="ARBA" id="ARBA00023242"/>
    </source>
</evidence>
<evidence type="ECO:0000259" key="11">
    <source>
        <dbReference type="PROSITE" id="PS51294"/>
    </source>
</evidence>
<evidence type="ECO:0000259" key="10">
    <source>
        <dbReference type="PROSITE" id="PS50157"/>
    </source>
</evidence>
<dbReference type="PROSITE" id="PS51294">
    <property type="entry name" value="HTH_MYB"/>
    <property type="match status" value="1"/>
</dbReference>
<keyword evidence="2" id="KW-0479">Metal-binding</keyword>
<evidence type="ECO:0000313" key="12">
    <source>
        <dbReference type="EMBL" id="GAA5817770.1"/>
    </source>
</evidence>
<gene>
    <name evidence="12" type="ORF">MFLAVUS_011323</name>
</gene>
<dbReference type="PROSITE" id="PS50090">
    <property type="entry name" value="MYB_LIKE"/>
    <property type="match status" value="1"/>
</dbReference>
<comment type="subcellular location">
    <subcellularLocation>
        <location evidence="1">Nucleus</location>
    </subcellularLocation>
</comment>
<evidence type="ECO:0000256" key="5">
    <source>
        <dbReference type="ARBA" id="ARBA00022833"/>
    </source>
</evidence>
<dbReference type="SUPFAM" id="SSF46689">
    <property type="entry name" value="Homeodomain-like"/>
    <property type="match status" value="1"/>
</dbReference>
<dbReference type="SMART" id="SM00355">
    <property type="entry name" value="ZnF_C2H2"/>
    <property type="match status" value="3"/>
</dbReference>
<dbReference type="InterPro" id="IPR017930">
    <property type="entry name" value="Myb_dom"/>
</dbReference>
<feature type="compositionally biased region" description="Low complexity" evidence="8">
    <location>
        <begin position="106"/>
        <end position="121"/>
    </location>
</feature>
<keyword evidence="6" id="KW-0539">Nucleus</keyword>
<feature type="domain" description="HTH myb-type" evidence="11">
    <location>
        <begin position="230"/>
        <end position="285"/>
    </location>
</feature>
<keyword evidence="4 7" id="KW-0863">Zinc-finger</keyword>
<dbReference type="EMBL" id="BAABUK010000049">
    <property type="protein sequence ID" value="GAA5817770.1"/>
    <property type="molecule type" value="Genomic_DNA"/>
</dbReference>
<feature type="domain" description="C2H2-type" evidence="10">
    <location>
        <begin position="478"/>
        <end position="507"/>
    </location>
</feature>
<dbReference type="SMART" id="SM00717">
    <property type="entry name" value="SANT"/>
    <property type="match status" value="1"/>
</dbReference>
<dbReference type="CDD" id="cd00167">
    <property type="entry name" value="SANT"/>
    <property type="match status" value="1"/>
</dbReference>
<feature type="region of interest" description="Disordered" evidence="8">
    <location>
        <begin position="428"/>
        <end position="454"/>
    </location>
</feature>
<dbReference type="Proteomes" id="UP001473302">
    <property type="component" value="Unassembled WGS sequence"/>
</dbReference>
<feature type="region of interest" description="Disordered" evidence="8">
    <location>
        <begin position="302"/>
        <end position="324"/>
    </location>
</feature>
<reference evidence="12 13" key="1">
    <citation type="submission" date="2024-04" db="EMBL/GenBank/DDBJ databases">
        <title>genome sequences of Mucor flavus KT1a and Helicostylum pulchrum KT1b strains isolated from the surface of a dry-aged beef.</title>
        <authorList>
            <person name="Toyotome T."/>
            <person name="Hosono M."/>
            <person name="Torimaru M."/>
            <person name="Fukuda K."/>
            <person name="Mikami N."/>
        </authorList>
    </citation>
    <scope>NUCLEOTIDE SEQUENCE [LARGE SCALE GENOMIC DNA]</scope>
    <source>
        <strain evidence="12 13">KT1a</strain>
    </source>
</reference>
<accession>A0ABP9ZF96</accession>
<dbReference type="SUPFAM" id="SSF57667">
    <property type="entry name" value="beta-beta-alpha zinc fingers"/>
    <property type="match status" value="2"/>
</dbReference>
<dbReference type="Gene3D" id="3.30.160.60">
    <property type="entry name" value="Classic Zinc Finger"/>
    <property type="match status" value="3"/>
</dbReference>
<dbReference type="PROSITE" id="PS00028">
    <property type="entry name" value="ZINC_FINGER_C2H2_1"/>
    <property type="match status" value="2"/>
</dbReference>
<sequence>MARVHMFKSSSDKQKDVVVETPQDLPASPSLLLNNTIAEEHSLDVTAQSPKQQMSILNRNESAALTAALLQKASTNMDVVGAVAAALSVKPDSLEMLSERTQQQLLTTLQQHQQQQTNQVPEPQPEPQPTNAPDHIALPLSPSIHHTPDKESIQTTNQSDKNVATEFMDQAAAATALQLLGLAQQNNKSPEQSQPQASPPVLDSNVMMIASYPGLNATQQQQAIESSLEEMNQKRGAWTREEDDLLLAGIKKFGYGRWKEIASIIPGRKGKQLKQRWDNTLAAKYVDQEWLQNKIRDEIDVDRMKREDRSSTSSNTSSCNLRPTPSIHNSIELADWTTIAQKISEKLREGDQVAIESLISQALLSTISSASNNNTSTPTPFKSNTPILNFNDPSSIALFNTQQQQQDNSTAGGEEATTSLSSHSYFIPNQQQQLQPTSPKKRRRSDPALADTQSDAMSIYASATPITTTVNNQTQTFYPCLFPDCGKTFARLYNLKSHSRTHTDDRPFVCQVCHIAFSRNHDLKRHSKIHGGDKPFRCAGCSKTFSRLDALKRHKSNQRNKATCVNAPIIQ</sequence>
<keyword evidence="5" id="KW-0862">Zinc</keyword>
<evidence type="ECO:0000256" key="8">
    <source>
        <dbReference type="SAM" id="MobiDB-lite"/>
    </source>
</evidence>
<dbReference type="InterPro" id="IPR001005">
    <property type="entry name" value="SANT/Myb"/>
</dbReference>
<protein>
    <submittedName>
        <fullName evidence="12">Uncharacterized protein</fullName>
    </submittedName>
</protein>
<name>A0ABP9ZF96_9FUNG</name>
<feature type="compositionally biased region" description="Polar residues" evidence="8">
    <location>
        <begin position="428"/>
        <end position="438"/>
    </location>
</feature>
<feature type="region of interest" description="Disordered" evidence="8">
    <location>
        <begin position="106"/>
        <end position="158"/>
    </location>
</feature>
<dbReference type="InterPro" id="IPR013087">
    <property type="entry name" value="Znf_C2H2_type"/>
</dbReference>
<dbReference type="Pfam" id="PF00249">
    <property type="entry name" value="Myb_DNA-binding"/>
    <property type="match status" value="1"/>
</dbReference>
<keyword evidence="3" id="KW-0677">Repeat</keyword>
<dbReference type="InterPro" id="IPR050527">
    <property type="entry name" value="Snail/Krueppel_Znf"/>
</dbReference>
<evidence type="ECO:0000256" key="7">
    <source>
        <dbReference type="PROSITE-ProRule" id="PRU00042"/>
    </source>
</evidence>
<dbReference type="Gene3D" id="1.10.10.60">
    <property type="entry name" value="Homeodomain-like"/>
    <property type="match status" value="1"/>
</dbReference>
<evidence type="ECO:0000313" key="13">
    <source>
        <dbReference type="Proteomes" id="UP001473302"/>
    </source>
</evidence>
<comment type="caution">
    <text evidence="12">The sequence shown here is derived from an EMBL/GenBank/DDBJ whole genome shotgun (WGS) entry which is preliminary data.</text>
</comment>
<dbReference type="Pfam" id="PF00096">
    <property type="entry name" value="zf-C2H2"/>
    <property type="match status" value="3"/>
</dbReference>
<feature type="domain" description="C2H2-type" evidence="10">
    <location>
        <begin position="536"/>
        <end position="563"/>
    </location>
</feature>
<dbReference type="InterPro" id="IPR009057">
    <property type="entry name" value="Homeodomain-like_sf"/>
</dbReference>
<feature type="domain" description="Myb-like" evidence="9">
    <location>
        <begin position="230"/>
        <end position="281"/>
    </location>
</feature>
<dbReference type="PROSITE" id="PS50157">
    <property type="entry name" value="ZINC_FINGER_C2H2_2"/>
    <property type="match status" value="3"/>
</dbReference>
<keyword evidence="13" id="KW-1185">Reference proteome</keyword>
<evidence type="ECO:0000256" key="4">
    <source>
        <dbReference type="ARBA" id="ARBA00022771"/>
    </source>
</evidence>
<dbReference type="InterPro" id="IPR036236">
    <property type="entry name" value="Znf_C2H2_sf"/>
</dbReference>
<organism evidence="12 13">
    <name type="scientific">Mucor flavus</name>
    <dbReference type="NCBI Taxonomy" id="439312"/>
    <lineage>
        <taxon>Eukaryota</taxon>
        <taxon>Fungi</taxon>
        <taxon>Fungi incertae sedis</taxon>
        <taxon>Mucoromycota</taxon>
        <taxon>Mucoromycotina</taxon>
        <taxon>Mucoromycetes</taxon>
        <taxon>Mucorales</taxon>
        <taxon>Mucorineae</taxon>
        <taxon>Mucoraceae</taxon>
        <taxon>Mucor</taxon>
    </lineage>
</organism>
<evidence type="ECO:0000256" key="2">
    <source>
        <dbReference type="ARBA" id="ARBA00022723"/>
    </source>
</evidence>
<evidence type="ECO:0000256" key="1">
    <source>
        <dbReference type="ARBA" id="ARBA00004123"/>
    </source>
</evidence>
<dbReference type="PANTHER" id="PTHR24388:SF54">
    <property type="entry name" value="PROTEIN ESCARGOT"/>
    <property type="match status" value="1"/>
</dbReference>
<proteinExistence type="predicted"/>
<evidence type="ECO:0000256" key="3">
    <source>
        <dbReference type="ARBA" id="ARBA00022737"/>
    </source>
</evidence>
<feature type="domain" description="C2H2-type" evidence="10">
    <location>
        <begin position="508"/>
        <end position="535"/>
    </location>
</feature>